<dbReference type="InterPro" id="IPR003599">
    <property type="entry name" value="Ig_sub"/>
</dbReference>
<evidence type="ECO:0000256" key="9">
    <source>
        <dbReference type="ARBA" id="ARBA00023157"/>
    </source>
</evidence>
<dbReference type="Ensembl" id="ENSCPOT00000009235.3">
    <property type="protein sequence ID" value="ENSCPOP00000008216.3"/>
    <property type="gene ID" value="ENSCPOG00000009152.4"/>
</dbReference>
<evidence type="ECO:0000256" key="18">
    <source>
        <dbReference type="SAM" id="SignalP"/>
    </source>
</evidence>
<protein>
    <recommendedName>
        <fullName evidence="15">Polymeric immunoglobulin receptor</fullName>
    </recommendedName>
</protein>
<keyword evidence="9" id="KW-1015">Disulfide bond</keyword>
<dbReference type="InterPro" id="IPR036179">
    <property type="entry name" value="Ig-like_dom_sf"/>
</dbReference>
<evidence type="ECO:0000256" key="11">
    <source>
        <dbReference type="ARBA" id="ARBA00023319"/>
    </source>
</evidence>
<dbReference type="InterPro" id="IPR013783">
    <property type="entry name" value="Ig-like_fold"/>
</dbReference>
<dbReference type="InParanoid" id="H0VDZ0"/>
<dbReference type="GO" id="GO:0043113">
    <property type="term" value="P:receptor clustering"/>
    <property type="evidence" value="ECO:0007669"/>
    <property type="project" value="Ensembl"/>
</dbReference>
<evidence type="ECO:0000256" key="3">
    <source>
        <dbReference type="ARBA" id="ARBA00022475"/>
    </source>
</evidence>
<dbReference type="STRING" id="10141.ENSCPOP00000008216"/>
<keyword evidence="21" id="KW-1185">Reference proteome</keyword>
<dbReference type="InterPro" id="IPR050671">
    <property type="entry name" value="CD300_family_receptors"/>
</dbReference>
<dbReference type="GO" id="GO:0043235">
    <property type="term" value="C:receptor complex"/>
    <property type="evidence" value="ECO:0007669"/>
    <property type="project" value="Ensembl"/>
</dbReference>
<reference evidence="21" key="1">
    <citation type="journal article" date="2011" name="Nature">
        <title>A high-resolution map of human evolutionary constraint using 29 mammals.</title>
        <authorList>
            <person name="Lindblad-Toh K."/>
            <person name="Garber M."/>
            <person name="Zuk O."/>
            <person name="Lin M.F."/>
            <person name="Parker B.J."/>
            <person name="Washietl S."/>
            <person name="Kheradpour P."/>
            <person name="Ernst J."/>
            <person name="Jordan G."/>
            <person name="Mauceli E."/>
            <person name="Ward L.D."/>
            <person name="Lowe C.B."/>
            <person name="Holloway A.K."/>
            <person name="Clamp M."/>
            <person name="Gnerre S."/>
            <person name="Alfoldi J."/>
            <person name="Beal K."/>
            <person name="Chang J."/>
            <person name="Clawson H."/>
            <person name="Cuff J."/>
            <person name="Di Palma F."/>
            <person name="Fitzgerald S."/>
            <person name="Flicek P."/>
            <person name="Guttman M."/>
            <person name="Hubisz M.J."/>
            <person name="Jaffe D.B."/>
            <person name="Jungreis I."/>
            <person name="Kent W.J."/>
            <person name="Kostka D."/>
            <person name="Lara M."/>
            <person name="Martins A.L."/>
            <person name="Massingham T."/>
            <person name="Moltke I."/>
            <person name="Raney B.J."/>
            <person name="Rasmussen M.D."/>
            <person name="Robinson J."/>
            <person name="Stark A."/>
            <person name="Vilella A.J."/>
            <person name="Wen J."/>
            <person name="Xie X."/>
            <person name="Zody M.C."/>
            <person name="Baldwin J."/>
            <person name="Bloom T."/>
            <person name="Chin C.W."/>
            <person name="Heiman D."/>
            <person name="Nicol R."/>
            <person name="Nusbaum C."/>
            <person name="Young S."/>
            <person name="Wilkinson J."/>
            <person name="Worley K.C."/>
            <person name="Kovar C.L."/>
            <person name="Muzny D.M."/>
            <person name="Gibbs R.A."/>
            <person name="Cree A."/>
            <person name="Dihn H.H."/>
            <person name="Fowler G."/>
            <person name="Jhangiani S."/>
            <person name="Joshi V."/>
            <person name="Lee S."/>
            <person name="Lewis L.R."/>
            <person name="Nazareth L.V."/>
            <person name="Okwuonu G."/>
            <person name="Santibanez J."/>
            <person name="Warren W.C."/>
            <person name="Mardis E.R."/>
            <person name="Weinstock G.M."/>
            <person name="Wilson R.K."/>
            <person name="Delehaunty K."/>
            <person name="Dooling D."/>
            <person name="Fronik C."/>
            <person name="Fulton L."/>
            <person name="Fulton B."/>
            <person name="Graves T."/>
            <person name="Minx P."/>
            <person name="Sodergren E."/>
            <person name="Birney E."/>
            <person name="Margulies E.H."/>
            <person name="Herrero J."/>
            <person name="Green E.D."/>
            <person name="Haussler D."/>
            <person name="Siepel A."/>
            <person name="Goldman N."/>
            <person name="Pollard K.S."/>
            <person name="Pedersen J.S."/>
            <person name="Lander E.S."/>
            <person name="Kellis M."/>
        </authorList>
    </citation>
    <scope>NUCLEOTIDE SEQUENCE [LARGE SCALE GENOMIC DNA]</scope>
    <source>
        <strain evidence="21">2N</strain>
    </source>
</reference>
<evidence type="ECO:0000256" key="1">
    <source>
        <dbReference type="ARBA" id="ARBA00004251"/>
    </source>
</evidence>
<dbReference type="FunFam" id="2.60.40.10:FF:001340">
    <property type="entry name" value="Polymeric immunoglobulin receptor"/>
    <property type="match status" value="1"/>
</dbReference>
<dbReference type="GO" id="GO:0001792">
    <property type="term" value="F:polymeric immunoglobulin receptor activity"/>
    <property type="evidence" value="ECO:0007669"/>
    <property type="project" value="Ensembl"/>
</dbReference>
<evidence type="ECO:0000256" key="7">
    <source>
        <dbReference type="ARBA" id="ARBA00022989"/>
    </source>
</evidence>
<keyword evidence="5 17" id="KW-0812">Transmembrane</keyword>
<evidence type="ECO:0000256" key="10">
    <source>
        <dbReference type="ARBA" id="ARBA00023180"/>
    </source>
</evidence>
<dbReference type="Gene3D" id="2.60.40.10">
    <property type="entry name" value="Immunoglobulins"/>
    <property type="match status" value="5"/>
</dbReference>
<evidence type="ECO:0000256" key="5">
    <source>
        <dbReference type="ARBA" id="ARBA00022692"/>
    </source>
</evidence>
<keyword evidence="7 17" id="KW-1133">Transmembrane helix</keyword>
<feature type="region of interest" description="Disordered" evidence="16">
    <location>
        <begin position="614"/>
        <end position="633"/>
    </location>
</feature>
<feature type="compositionally biased region" description="Basic and acidic residues" evidence="16">
    <location>
        <begin position="722"/>
        <end position="739"/>
    </location>
</feature>
<evidence type="ECO:0000256" key="8">
    <source>
        <dbReference type="ARBA" id="ARBA00023136"/>
    </source>
</evidence>
<evidence type="ECO:0000259" key="19">
    <source>
        <dbReference type="PROSITE" id="PS50835"/>
    </source>
</evidence>
<dbReference type="GO" id="GO:0071751">
    <property type="term" value="C:secretory IgA immunoglobulin complex"/>
    <property type="evidence" value="ECO:0007669"/>
    <property type="project" value="Ensembl"/>
</dbReference>
<dbReference type="PROSITE" id="PS50835">
    <property type="entry name" value="IG_LIKE"/>
    <property type="match status" value="2"/>
</dbReference>
<dbReference type="KEGG" id="cpoc:100714596"/>
<feature type="domain" description="Ig-like" evidence="19">
    <location>
        <begin position="14"/>
        <end position="110"/>
    </location>
</feature>
<evidence type="ECO:0000313" key="21">
    <source>
        <dbReference type="Proteomes" id="UP000005447"/>
    </source>
</evidence>
<dbReference type="EMBL" id="AAKN02017882">
    <property type="status" value="NOT_ANNOTATED_CDS"/>
    <property type="molecule type" value="Genomic_DNA"/>
</dbReference>
<feature type="domain" description="Ig-like" evidence="19">
    <location>
        <begin position="463"/>
        <end position="562"/>
    </location>
</feature>
<keyword evidence="3" id="KW-1003">Cell membrane</keyword>
<keyword evidence="8 17" id="KW-0472">Membrane</keyword>
<dbReference type="GO" id="GO:0001790">
    <property type="term" value="F:polymeric immunoglobulin binding"/>
    <property type="evidence" value="ECO:0007669"/>
    <property type="project" value="Ensembl"/>
</dbReference>
<evidence type="ECO:0000256" key="4">
    <source>
        <dbReference type="ARBA" id="ARBA00022525"/>
    </source>
</evidence>
<organism evidence="20 21">
    <name type="scientific">Cavia porcellus</name>
    <name type="common">Guinea pig</name>
    <dbReference type="NCBI Taxonomy" id="10141"/>
    <lineage>
        <taxon>Eukaryota</taxon>
        <taxon>Metazoa</taxon>
        <taxon>Chordata</taxon>
        <taxon>Craniata</taxon>
        <taxon>Vertebrata</taxon>
        <taxon>Euteleostomi</taxon>
        <taxon>Mammalia</taxon>
        <taxon>Eutheria</taxon>
        <taxon>Euarchontoglires</taxon>
        <taxon>Glires</taxon>
        <taxon>Rodentia</taxon>
        <taxon>Hystricomorpha</taxon>
        <taxon>Caviidae</taxon>
        <taxon>Cavia</taxon>
    </lineage>
</organism>
<sequence length="765" mass="83232">MMLSVLVSLLAIFPVVSTKSPIFGPKEVSAVEGSSVSITCYYPPSSVNRHTRKYWCRQGASSSCMTLISSQGYVSQNYAGRANLTDFQELDAFVVNISHLSQQDSGHYKCGLGINTRGLNFDVNLKVSQDPRLLNNTDVYTEDIGSTVTINCPFKSQNAITKKSLCKKTDESCVLVIDSNNNVHPSFIGRVRLVVQGTGQLVFGIVINQLRPSDAGMYVCQAGEGPSSDKTNVDLQVLEPKPELVYGQLRGSVTFDCALGPEVAHLQKFLCRVNKEKSCDVIINTLGKRDPAFEGRILLSTKDTTDGHFSVQITGLQTGDAGKYLCGAHSDGQPQEGWPLQAVQLFVNQETIIPQTPTVVKGVTGGSVAVLCPYNPKESKSLKNWCRWKGENTGRCPPLVDSQGLVQNKYNGRLAVYDEPGNSSYTVILNQLTTQDAGFYWCLASSDARWTTMVEIKVVDGEPSLKISKNTTAALGDTVKLACHYPCKFYSYEKYWCKWSKQGCQALPSQDEGPSQAFVSCDQDSRLVSVTLQSITKEDEGWYWCGVKQGQSLGETAAVYVTVVEKARGSGAVNVDPPVNSAPEEEVVQSHSEEFENKAVLNPRLLVEEKVAEDPENQAGGNRASIDGSSSAGQGGSSKVLLSTLVPLGLVLALGTVAVWVARVRHRKNVDRISIRSYRTDISMSDFENSRDFGGNDNVGASPDTQETVLEGKVEAMANIESTRDTEEPKKAKRSSKEEADMAYSAFLLQSSNIATQAQDKPSEA</sequence>
<reference evidence="20" key="2">
    <citation type="submission" date="2025-08" db="UniProtKB">
        <authorList>
            <consortium name="Ensembl"/>
        </authorList>
    </citation>
    <scope>IDENTIFICATION</scope>
    <source>
        <strain evidence="20">2N</strain>
    </source>
</reference>
<dbReference type="InterPro" id="IPR013106">
    <property type="entry name" value="Ig_V-set"/>
</dbReference>
<dbReference type="GO" id="GO:0001580">
    <property type="term" value="P:detection of chemical stimulus involved in sensory perception of bitter taste"/>
    <property type="evidence" value="ECO:0007669"/>
    <property type="project" value="Ensembl"/>
</dbReference>
<dbReference type="GO" id="GO:0005886">
    <property type="term" value="C:plasma membrane"/>
    <property type="evidence" value="ECO:0007669"/>
    <property type="project" value="UniProtKB-SubCell"/>
</dbReference>
<evidence type="ECO:0000256" key="13">
    <source>
        <dbReference type="ARBA" id="ARBA00049604"/>
    </source>
</evidence>
<gene>
    <name evidence="20" type="primary">PIGR</name>
</gene>
<dbReference type="SUPFAM" id="SSF48726">
    <property type="entry name" value="Immunoglobulin"/>
    <property type="match status" value="5"/>
</dbReference>
<dbReference type="OrthoDB" id="6157407at2759"/>
<dbReference type="PANTHER" id="PTHR11860:SF82">
    <property type="entry name" value="POLYMERIC IMMUNOGLOBULIN RECEPTOR"/>
    <property type="match status" value="1"/>
</dbReference>
<dbReference type="GeneTree" id="ENSGT00940000161667"/>
<accession>H0VDZ0</accession>
<dbReference type="RefSeq" id="XP_003474820.1">
    <property type="nucleotide sequence ID" value="XM_003474772.4"/>
</dbReference>
<evidence type="ECO:0000256" key="17">
    <source>
        <dbReference type="SAM" id="Phobius"/>
    </source>
</evidence>
<dbReference type="VEuPathDB" id="HostDB:ENSCPOG00000009152"/>
<keyword evidence="6 18" id="KW-0732">Signal</keyword>
<proteinExistence type="predicted"/>
<feature type="chain" id="PRO_5043848006" description="Polymeric immunoglobulin receptor" evidence="18">
    <location>
        <begin position="19"/>
        <end position="765"/>
    </location>
</feature>
<dbReference type="Bgee" id="ENSCPOG00000009152">
    <property type="expression patterns" value="Expressed in uterine cervix and 3 other cell types or tissues"/>
</dbReference>
<dbReference type="PANTHER" id="PTHR11860">
    <property type="entry name" value="POLYMERIC-IMMUNOGLOBULIN RECEPTOR"/>
    <property type="match status" value="1"/>
</dbReference>
<comment type="function">
    <text evidence="12">Mediates selective transcytosis of polymeric IgA and IgM across mucosal epithelial cells. Binds polymeric IgA and IgM at the basolateral surface of epithelial cells. The complex is then transported across the cell to be secreted at the apical surface. During this process, a cleavage occurs that separates the extracellular (known as the secretory component) from the transmembrane segment.</text>
</comment>
<keyword evidence="4" id="KW-0964">Secreted</keyword>
<name>H0VDZ0_CAVPO</name>
<dbReference type="eggNOG" id="ENOG502QPKT">
    <property type="taxonomic scope" value="Eukaryota"/>
</dbReference>
<dbReference type="SMART" id="SM00409">
    <property type="entry name" value="IG"/>
    <property type="match status" value="5"/>
</dbReference>
<evidence type="ECO:0000256" key="6">
    <source>
        <dbReference type="ARBA" id="ARBA00022729"/>
    </source>
</evidence>
<feature type="transmembrane region" description="Helical" evidence="17">
    <location>
        <begin position="640"/>
        <end position="662"/>
    </location>
</feature>
<feature type="signal peptide" evidence="18">
    <location>
        <begin position="1"/>
        <end position="18"/>
    </location>
</feature>
<dbReference type="GO" id="GO:0007173">
    <property type="term" value="P:epidermal growth factor receptor signaling pathway"/>
    <property type="evidence" value="ECO:0007669"/>
    <property type="project" value="Ensembl"/>
</dbReference>
<reference evidence="20" key="3">
    <citation type="submission" date="2025-09" db="UniProtKB">
        <authorList>
            <consortium name="Ensembl"/>
        </authorList>
    </citation>
    <scope>IDENTIFICATION</scope>
    <source>
        <strain evidence="20">2N</strain>
    </source>
</reference>
<evidence type="ECO:0000256" key="12">
    <source>
        <dbReference type="ARBA" id="ARBA00049599"/>
    </source>
</evidence>
<dbReference type="GO" id="GO:0002415">
    <property type="term" value="P:immunoglobulin transcytosis in epithelial cells mediated by polymeric immunoglobulin receptor"/>
    <property type="evidence" value="ECO:0007669"/>
    <property type="project" value="Ensembl"/>
</dbReference>
<feature type="region of interest" description="Disordered" evidence="16">
    <location>
        <begin position="718"/>
        <end position="739"/>
    </location>
</feature>
<dbReference type="HOGENOM" id="CLU_020923_0_0_1"/>
<evidence type="ECO:0000313" key="20">
    <source>
        <dbReference type="Ensembl" id="ENSCPOP00000008216.3"/>
    </source>
</evidence>
<dbReference type="AlphaFoldDB" id="H0VDZ0"/>
<comment type="subunit">
    <text evidence="14">Interacts (mainly via CDR1-like domain) with dimeric IgA. Interacts (mainly via CDR2-like domain) with pentameric IgM.</text>
</comment>
<evidence type="ECO:0000256" key="14">
    <source>
        <dbReference type="ARBA" id="ARBA00049678"/>
    </source>
</evidence>
<dbReference type="CDD" id="cd05716">
    <property type="entry name" value="IgV_pIgR_like"/>
    <property type="match status" value="5"/>
</dbReference>
<evidence type="ECO:0000256" key="2">
    <source>
        <dbReference type="ARBA" id="ARBA00004613"/>
    </source>
</evidence>
<evidence type="ECO:0000256" key="15">
    <source>
        <dbReference type="ARBA" id="ARBA00049745"/>
    </source>
</evidence>
<comment type="function">
    <text evidence="13">Through its N-linked glycans ensures anchoring of secretory IgA (sIgA) molecules to mucus lining the epithelial surface to neutralize extracellular pathogens. On its own (free form) may act as a non-specific microbial scavenger to prevent pathogen interaction with epithelial cells.</text>
</comment>
<dbReference type="CTD" id="5284"/>
<dbReference type="Proteomes" id="UP000005447">
    <property type="component" value="Unassembled WGS sequence"/>
</dbReference>
<comment type="subcellular location">
    <subcellularLocation>
        <location evidence="1">Cell membrane</location>
        <topology evidence="1">Single-pass type I membrane protein</topology>
    </subcellularLocation>
    <subcellularLocation>
        <location evidence="2">Secreted</location>
    </subcellularLocation>
</comment>
<evidence type="ECO:0000256" key="16">
    <source>
        <dbReference type="SAM" id="MobiDB-lite"/>
    </source>
</evidence>
<dbReference type="GeneID" id="100714596"/>
<dbReference type="Pfam" id="PF07686">
    <property type="entry name" value="V-set"/>
    <property type="match status" value="5"/>
</dbReference>
<dbReference type="InterPro" id="IPR007110">
    <property type="entry name" value="Ig-like_dom"/>
</dbReference>
<keyword evidence="10" id="KW-0325">Glycoprotein</keyword>
<dbReference type="FunCoup" id="H0VDZ0">
    <property type="interactions" value="129"/>
</dbReference>
<dbReference type="OMA" id="IKCYYPA"/>
<keyword evidence="11" id="KW-0393">Immunoglobulin domain</keyword>